<dbReference type="AlphaFoldDB" id="A0A4Z0MVC4"/>
<evidence type="ECO:0000313" key="2">
    <source>
        <dbReference type="EMBL" id="TGD83177.1"/>
    </source>
</evidence>
<dbReference type="Proteomes" id="UP000298284">
    <property type="component" value="Unassembled WGS sequence"/>
</dbReference>
<proteinExistence type="predicted"/>
<protein>
    <submittedName>
        <fullName evidence="2">Uncharacterized protein</fullName>
    </submittedName>
</protein>
<keyword evidence="1" id="KW-0732">Signal</keyword>
<evidence type="ECO:0000256" key="1">
    <source>
        <dbReference type="SAM" id="SignalP"/>
    </source>
</evidence>
<dbReference type="EMBL" id="SRKZ01000001">
    <property type="protein sequence ID" value="TGD83177.1"/>
    <property type="molecule type" value="Genomic_DNA"/>
</dbReference>
<reference evidence="2 3" key="1">
    <citation type="submission" date="2019-04" db="EMBL/GenBank/DDBJ databases">
        <authorList>
            <person name="Feng G."/>
            <person name="Zhang J."/>
            <person name="Zhu H."/>
        </authorList>
    </citation>
    <scope>NUCLEOTIDE SEQUENCE [LARGE SCALE GENOMIC DNA]</scope>
    <source>
        <strain evidence="2 3">JCM 19491</strain>
    </source>
</reference>
<keyword evidence="3" id="KW-1185">Reference proteome</keyword>
<evidence type="ECO:0000313" key="3">
    <source>
        <dbReference type="Proteomes" id="UP000298284"/>
    </source>
</evidence>
<name>A0A4Z0MVC4_9BACT</name>
<organism evidence="2 3">
    <name type="scientific">Hymenobacter wooponensis</name>
    <dbReference type="NCBI Taxonomy" id="1525360"/>
    <lineage>
        <taxon>Bacteria</taxon>
        <taxon>Pseudomonadati</taxon>
        <taxon>Bacteroidota</taxon>
        <taxon>Cytophagia</taxon>
        <taxon>Cytophagales</taxon>
        <taxon>Hymenobacteraceae</taxon>
        <taxon>Hymenobacter</taxon>
    </lineage>
</organism>
<dbReference type="RefSeq" id="WP_135529328.1">
    <property type="nucleotide sequence ID" value="NZ_SRKZ01000001.1"/>
</dbReference>
<dbReference type="OrthoDB" id="880204at2"/>
<feature type="signal peptide" evidence="1">
    <location>
        <begin position="1"/>
        <end position="22"/>
    </location>
</feature>
<feature type="chain" id="PRO_5021256513" evidence="1">
    <location>
        <begin position="23"/>
        <end position="237"/>
    </location>
</feature>
<comment type="caution">
    <text evidence="2">The sequence shown here is derived from an EMBL/GenBank/DDBJ whole genome shotgun (WGS) entry which is preliminary data.</text>
</comment>
<gene>
    <name evidence="2" type="ORF">EU557_05195</name>
</gene>
<sequence>MRYCFLLTGLALLVAHIGYAQVAPIVALPDVKVSNQSSHLVVASGRGDRKNWHLTAPGGATAVRFLAPREKYHELRQIRLHLRHTNQLREGQLQIRIASVATTGIPANDNLLPVSLLLSTADLRRARNHLTLEWPTAHLVVPTGGFFIVIECLGQSADEYASRLLPPETDGKLRIEISHRTQPNTSTRIADASGFPVLQATQPDSSAAESWYRDTATQQWRRNRVGQSGILLDAVFE</sequence>
<accession>A0A4Z0MVC4</accession>